<dbReference type="EMBL" id="PPGH01000037">
    <property type="protein sequence ID" value="PQJ95540.1"/>
    <property type="molecule type" value="Genomic_DNA"/>
</dbReference>
<dbReference type="AlphaFoldDB" id="A0A2S7XP77"/>
<dbReference type="RefSeq" id="WP_105074562.1">
    <property type="nucleotide sequence ID" value="NZ_PPGH01000037.1"/>
</dbReference>
<evidence type="ECO:0000313" key="3">
    <source>
        <dbReference type="Proteomes" id="UP000239936"/>
    </source>
</evidence>
<keyword evidence="3" id="KW-1185">Reference proteome</keyword>
<gene>
    <name evidence="2" type="ORF">CXB77_15430</name>
</gene>
<proteinExistence type="predicted"/>
<evidence type="ECO:0000256" key="1">
    <source>
        <dbReference type="SAM" id="SignalP"/>
    </source>
</evidence>
<feature type="signal peptide" evidence="1">
    <location>
        <begin position="1"/>
        <end position="25"/>
    </location>
</feature>
<evidence type="ECO:0000313" key="2">
    <source>
        <dbReference type="EMBL" id="PQJ95540.1"/>
    </source>
</evidence>
<reference evidence="2 3" key="1">
    <citation type="submission" date="2018-01" db="EMBL/GenBank/DDBJ databases">
        <title>The complete genome sequence of Chromatium okenii LaCa, a purple sulfur bacterium with a turbulent life.</title>
        <authorList>
            <person name="Luedin S.M."/>
            <person name="Liechti N."/>
            <person name="Storelli N."/>
            <person name="Danza F."/>
            <person name="Wittwer M."/>
            <person name="Pothier J.F."/>
            <person name="Tonolla M.A."/>
        </authorList>
    </citation>
    <scope>NUCLEOTIDE SEQUENCE [LARGE SCALE GENOMIC DNA]</scope>
    <source>
        <strain evidence="2 3">LaCa</strain>
    </source>
</reference>
<sequence>MKVTPFRAALTIGVFAAGASQITFAEDGGPHTITANFGAVSNYIWRGLTQTDNQSAVQGGIDYNHSSGLYAKTWVSNVDFGAGDQTNYEFDVAAGFGNSINDDLSYDINLTYISYPDVDDIDFAELGGSVTFKWITAGMNYTVYGQVDNSSAYDVGDIYYHAALDFELLYNLGLNLHVGYYDFDAPNVTDYTNWGISISRSAGDFGTVSLNYDQLDSDTEGAYDEDPKIWIGWNKTF</sequence>
<keyword evidence="1" id="KW-0732">Signal</keyword>
<evidence type="ECO:0008006" key="4">
    <source>
        <dbReference type="Google" id="ProtNLM"/>
    </source>
</evidence>
<protein>
    <recommendedName>
        <fullName evidence="4">TIGR02001 family outer membrane protein</fullName>
    </recommendedName>
</protein>
<dbReference type="InterPro" id="IPR010239">
    <property type="entry name" value="CHP02001"/>
</dbReference>
<dbReference type="NCBIfam" id="TIGR02001">
    <property type="entry name" value="gcw_chp"/>
    <property type="match status" value="1"/>
</dbReference>
<comment type="caution">
    <text evidence="2">The sequence shown here is derived from an EMBL/GenBank/DDBJ whole genome shotgun (WGS) entry which is preliminary data.</text>
</comment>
<dbReference type="Proteomes" id="UP000239936">
    <property type="component" value="Unassembled WGS sequence"/>
</dbReference>
<feature type="chain" id="PRO_5015691498" description="TIGR02001 family outer membrane protein" evidence="1">
    <location>
        <begin position="26"/>
        <end position="237"/>
    </location>
</feature>
<accession>A0A2S7XP77</accession>
<name>A0A2S7XP77_9GAMM</name>
<dbReference type="Pfam" id="PF09694">
    <property type="entry name" value="Gcw_chp"/>
    <property type="match status" value="1"/>
</dbReference>
<organism evidence="2 3">
    <name type="scientific">Chromatium okenii</name>
    <dbReference type="NCBI Taxonomy" id="61644"/>
    <lineage>
        <taxon>Bacteria</taxon>
        <taxon>Pseudomonadati</taxon>
        <taxon>Pseudomonadota</taxon>
        <taxon>Gammaproteobacteria</taxon>
        <taxon>Chromatiales</taxon>
        <taxon>Chromatiaceae</taxon>
        <taxon>Chromatium</taxon>
    </lineage>
</organism>
<dbReference type="OrthoDB" id="9793561at2"/>